<evidence type="ECO:0000256" key="7">
    <source>
        <dbReference type="ARBA" id="ARBA00023328"/>
    </source>
</evidence>
<evidence type="ECO:0000256" key="1">
    <source>
        <dbReference type="ARBA" id="ARBA00004123"/>
    </source>
</evidence>
<proteinExistence type="inferred from homology"/>
<comment type="subcellular location">
    <subcellularLocation>
        <location evidence="2">Chromosome</location>
        <location evidence="2">Centromere</location>
    </subcellularLocation>
    <subcellularLocation>
        <location evidence="1">Nucleus</location>
    </subcellularLocation>
</comment>
<evidence type="ECO:0000256" key="6">
    <source>
        <dbReference type="ARBA" id="ARBA00023242"/>
    </source>
</evidence>
<protein>
    <recommendedName>
        <fullName evidence="4">Centromere protein O</fullName>
    </recommendedName>
</protein>
<keyword evidence="6" id="KW-0539">Nucleus</keyword>
<feature type="coiled-coil region" evidence="8">
    <location>
        <begin position="17"/>
        <end position="64"/>
    </location>
</feature>
<evidence type="ECO:0000313" key="9">
    <source>
        <dbReference type="Ensembl" id="ENSCHIP00010040855.1"/>
    </source>
</evidence>
<evidence type="ECO:0000256" key="8">
    <source>
        <dbReference type="SAM" id="Coils"/>
    </source>
</evidence>
<reference evidence="9" key="1">
    <citation type="submission" date="2019-03" db="EMBL/GenBank/DDBJ databases">
        <title>Genome sequencing and reference-guided assembly of Black Bengal Goat (Capra hircus).</title>
        <authorList>
            <person name="Siddiki A.Z."/>
            <person name="Baten A."/>
            <person name="Billah M."/>
            <person name="Alam M.A.U."/>
            <person name="Shawrob K.S.M."/>
            <person name="Saha S."/>
            <person name="Chowdhury M."/>
            <person name="Rahman A.H."/>
            <person name="Stear M."/>
            <person name="Miah G."/>
            <person name="Das G.B."/>
            <person name="Hossain M.M."/>
            <person name="Kumkum M."/>
            <person name="Islam M.S."/>
            <person name="Mollah A.M."/>
            <person name="Ahsan A."/>
            <person name="Tusar F."/>
            <person name="Khan M.K.I."/>
        </authorList>
    </citation>
    <scope>NUCLEOTIDE SEQUENCE [LARGE SCALE GENOMIC DNA]</scope>
</reference>
<comment type="similarity">
    <text evidence="3">Belongs to the CENP-O/MCM21 family.</text>
</comment>
<dbReference type="GO" id="GO:0031511">
    <property type="term" value="C:Mis6-Sim4 complex"/>
    <property type="evidence" value="ECO:0007669"/>
    <property type="project" value="TreeGrafter"/>
</dbReference>
<dbReference type="AlphaFoldDB" id="A0A8C2S9H4"/>
<accession>A0A8C2S9H4</accession>
<dbReference type="InterPro" id="IPR018464">
    <property type="entry name" value="CENP-O"/>
</dbReference>
<evidence type="ECO:0000256" key="3">
    <source>
        <dbReference type="ARBA" id="ARBA00007321"/>
    </source>
</evidence>
<dbReference type="GO" id="GO:0005634">
    <property type="term" value="C:nucleus"/>
    <property type="evidence" value="ECO:0007669"/>
    <property type="project" value="UniProtKB-SubCell"/>
</dbReference>
<dbReference type="PANTHER" id="PTHR14582:SF1">
    <property type="entry name" value="CENTROMERE PROTEIN O"/>
    <property type="match status" value="1"/>
</dbReference>
<dbReference type="Ensembl" id="ENSCHIT00010056957.1">
    <property type="protein sequence ID" value="ENSCHIP00010040855.1"/>
    <property type="gene ID" value="ENSCHIG00010029977.1"/>
</dbReference>
<keyword evidence="5" id="KW-0158">Chromosome</keyword>
<sequence length="282" mass="32500">MFADASLLELISVLAHLERLETQVSKSRKKLEEPQNAQALEARIHELKRLRDKLRAEVKQRQARVSRSVIDIEISEQEILERKQENMKAILQAYRFTGISGKLTSRGVCVCISTAFEGNLLDSYFVDLVMEKPLWIHHHSVPVFIPLEEISAKYLQTNTQHFRFVLCEYLNTYSGRKHQADRLQTFLVGPLQRNSLCNLLSFTYKVKLEGQSFPFCARLLYKDLTTTLPTDVTVTSQGTEALPRMWEEQRAAHENLFFTKPLHQVFTSFAKKGEKLNVSLVS</sequence>
<reference evidence="9" key="2">
    <citation type="submission" date="2025-08" db="UniProtKB">
        <authorList>
            <consortium name="Ensembl"/>
        </authorList>
    </citation>
    <scope>IDENTIFICATION</scope>
</reference>
<evidence type="ECO:0000256" key="2">
    <source>
        <dbReference type="ARBA" id="ARBA00004584"/>
    </source>
</evidence>
<evidence type="ECO:0000256" key="4">
    <source>
        <dbReference type="ARBA" id="ARBA00016395"/>
    </source>
</evidence>
<keyword evidence="7" id="KW-0137">Centromere</keyword>
<keyword evidence="8" id="KW-0175">Coiled coil</keyword>
<evidence type="ECO:0000256" key="5">
    <source>
        <dbReference type="ARBA" id="ARBA00022454"/>
    </source>
</evidence>
<dbReference type="PANTHER" id="PTHR14582">
    <property type="entry name" value="INNER KINETOCHORE SUBUNIT MAL2"/>
    <property type="match status" value="1"/>
</dbReference>
<name>A0A8C2S9H4_CAPHI</name>
<organism evidence="9">
    <name type="scientific">Capra hircus</name>
    <name type="common">Goat</name>
    <dbReference type="NCBI Taxonomy" id="9925"/>
    <lineage>
        <taxon>Eukaryota</taxon>
        <taxon>Metazoa</taxon>
        <taxon>Chordata</taxon>
        <taxon>Craniata</taxon>
        <taxon>Vertebrata</taxon>
        <taxon>Euteleostomi</taxon>
        <taxon>Mammalia</taxon>
        <taxon>Eutheria</taxon>
        <taxon>Laurasiatheria</taxon>
        <taxon>Artiodactyla</taxon>
        <taxon>Ruminantia</taxon>
        <taxon>Pecora</taxon>
        <taxon>Bovidae</taxon>
        <taxon>Caprinae</taxon>
        <taxon>Capra</taxon>
    </lineage>
</organism>
<dbReference type="CDD" id="cd23835">
    <property type="entry name" value="DRWD-N_CENP-O"/>
    <property type="match status" value="1"/>
</dbReference>
<dbReference type="CDD" id="cd23836">
    <property type="entry name" value="DRWD-C_CENP-O"/>
    <property type="match status" value="1"/>
</dbReference>